<comment type="caution">
    <text evidence="2">The sequence shown here is derived from an EMBL/GenBank/DDBJ whole genome shotgun (WGS) entry which is preliminary data.</text>
</comment>
<reference evidence="2" key="1">
    <citation type="submission" date="2020-08" db="EMBL/GenBank/DDBJ databases">
        <title>Genome public.</title>
        <authorList>
            <person name="Liu C."/>
            <person name="Sun Q."/>
        </authorList>
    </citation>
    <scope>NUCLEOTIDE SEQUENCE</scope>
    <source>
        <strain evidence="2">NSJ-44</strain>
    </source>
</reference>
<keyword evidence="1" id="KW-0472">Membrane</keyword>
<keyword evidence="1" id="KW-0812">Transmembrane</keyword>
<feature type="transmembrane region" description="Helical" evidence="1">
    <location>
        <begin position="404"/>
        <end position="424"/>
    </location>
</feature>
<proteinExistence type="predicted"/>
<gene>
    <name evidence="2" type="ORF">H8699_00270</name>
</gene>
<feature type="transmembrane region" description="Helical" evidence="1">
    <location>
        <begin position="50"/>
        <end position="75"/>
    </location>
</feature>
<dbReference type="Proteomes" id="UP000654279">
    <property type="component" value="Unassembled WGS sequence"/>
</dbReference>
<evidence type="ECO:0000256" key="1">
    <source>
        <dbReference type="SAM" id="Phobius"/>
    </source>
</evidence>
<sequence length="526" mass="59342">MFNAFRISFSLKNTYRVNSILYAIKQLPLIKRLLPNSLYASRGLKTFANVLSAIWEVISTFLGKGIYLLAMVFGLGLLYQDVPQGDLFGHMLLFLTAIGAYMNTYMFNPTNDKYYAMVLMRMDARAYTLSNYTYAMLKVVIGFLPLALWVGMMQGAPLWVCLLIPFFVAGAKLIAAWLFLLRYARTGEAVNENLPPKIAWPLAGVLLLAAYGLPLLGIVIPAAVFGGVAIAIVLAGVYAAIKIARFKEYRAMYQLILADKKTGLDYKKTVQQATQEASRKSISADIHITSHKKGFEYFNELFVKRHRKVLWRPAKRVAAIALACVAGLLLAFKLNPEISQKTNELLMSFLPYFAFIMYMINRGTSFTQALFMNCDHSMLSYAFYKRPDFILKLFRIRLREIIKVNLLPAAVIGFGLGLLLFASGGTANPVHYLIIPLSILAMSVFFSVHYLTCYYLLQPYNANTEIKSATYPVVTWITYMVCFVLMQVRMDTLVFGVMASAFCILYCVVACILVYKLAYKTFRLRS</sequence>
<accession>A0A926HM92</accession>
<keyword evidence="3" id="KW-1185">Reference proteome</keyword>
<feature type="transmembrane region" description="Helical" evidence="1">
    <location>
        <begin position="156"/>
        <end position="178"/>
    </location>
</feature>
<feature type="transmembrane region" description="Helical" evidence="1">
    <location>
        <begin position="87"/>
        <end position="108"/>
    </location>
</feature>
<name>A0A926HM92_9FIRM</name>
<dbReference type="RefSeq" id="WP_249283957.1">
    <property type="nucleotide sequence ID" value="NZ_JACRSO010000001.1"/>
</dbReference>
<feature type="transmembrane region" description="Helical" evidence="1">
    <location>
        <begin position="469"/>
        <end position="488"/>
    </location>
</feature>
<organism evidence="2 3">
    <name type="scientific">Luoshenia tenuis</name>
    <dbReference type="NCBI Taxonomy" id="2763654"/>
    <lineage>
        <taxon>Bacteria</taxon>
        <taxon>Bacillati</taxon>
        <taxon>Bacillota</taxon>
        <taxon>Clostridia</taxon>
        <taxon>Christensenellales</taxon>
        <taxon>Christensenellaceae</taxon>
        <taxon>Luoshenia</taxon>
    </lineage>
</organism>
<feature type="transmembrane region" description="Helical" evidence="1">
    <location>
        <begin position="494"/>
        <end position="515"/>
    </location>
</feature>
<feature type="transmembrane region" description="Helical" evidence="1">
    <location>
        <begin position="129"/>
        <end position="150"/>
    </location>
</feature>
<dbReference type="EMBL" id="JACRSO010000001">
    <property type="protein sequence ID" value="MBC8527871.1"/>
    <property type="molecule type" value="Genomic_DNA"/>
</dbReference>
<evidence type="ECO:0000313" key="2">
    <source>
        <dbReference type="EMBL" id="MBC8527871.1"/>
    </source>
</evidence>
<feature type="transmembrane region" description="Helical" evidence="1">
    <location>
        <begin position="314"/>
        <end position="332"/>
    </location>
</feature>
<protein>
    <submittedName>
        <fullName evidence="2">Uncharacterized protein</fullName>
    </submittedName>
</protein>
<keyword evidence="1" id="KW-1133">Transmembrane helix</keyword>
<dbReference type="AlphaFoldDB" id="A0A926HM92"/>
<feature type="transmembrane region" description="Helical" evidence="1">
    <location>
        <begin position="430"/>
        <end position="457"/>
    </location>
</feature>
<feature type="transmembrane region" description="Helical" evidence="1">
    <location>
        <begin position="344"/>
        <end position="361"/>
    </location>
</feature>
<feature type="transmembrane region" description="Helical" evidence="1">
    <location>
        <begin position="198"/>
        <end position="216"/>
    </location>
</feature>
<evidence type="ECO:0000313" key="3">
    <source>
        <dbReference type="Proteomes" id="UP000654279"/>
    </source>
</evidence>
<feature type="transmembrane region" description="Helical" evidence="1">
    <location>
        <begin position="222"/>
        <end position="241"/>
    </location>
</feature>